<organism evidence="2 3">
    <name type="scientific">Botrimarina hoheduenensis</name>
    <dbReference type="NCBI Taxonomy" id="2528000"/>
    <lineage>
        <taxon>Bacteria</taxon>
        <taxon>Pseudomonadati</taxon>
        <taxon>Planctomycetota</taxon>
        <taxon>Planctomycetia</taxon>
        <taxon>Pirellulales</taxon>
        <taxon>Lacipirellulaceae</taxon>
        <taxon>Botrimarina</taxon>
    </lineage>
</organism>
<dbReference type="InterPro" id="IPR051043">
    <property type="entry name" value="Sulfatase_Mod_Factor_Kinase"/>
</dbReference>
<protein>
    <submittedName>
        <fullName evidence="2">Formylglycine-generating sulfatase enzyme</fullName>
    </submittedName>
</protein>
<name>A0A5C5VSD5_9BACT</name>
<dbReference type="AlphaFoldDB" id="A0A5C5VSD5"/>
<sequence>MGGGESGAVVFLFLCWLKPGQSNNERTILSYNYLKRTLLMSHLIVRTLIPTLLLAAVAALPASGSPVTFDWAFVANPGNAGDFRGTGHGGVDYTYGISKHEVTNAQYTAFLNAVDPTGANALALYNTSMAGIFGGIENTGAVDGARYVAQAGREQNPVNYVSFFDAMRFTNWLHNGQGSGDTETGAYTIGNGFDEVRSASAKFWIPSEDEWYKAAYHDASAGTAGVYFDYATGSDSIPVSDQPGDNPAAVNYFNDDGVANGFNDGYAVNGSGSFPSSTNPFFTDVGAYTAAASPYGTFDQNGNVWEWNEAVVSSSFRGVRGGSRVSFWFNLRAGFRNLGSPTFEDSGVGFRVATVPEPSAVLMGALAACGLLLRRRA</sequence>
<reference evidence="2 3" key="1">
    <citation type="submission" date="2019-02" db="EMBL/GenBank/DDBJ databases">
        <title>Deep-cultivation of Planctomycetes and their phenomic and genomic characterization uncovers novel biology.</title>
        <authorList>
            <person name="Wiegand S."/>
            <person name="Jogler M."/>
            <person name="Boedeker C."/>
            <person name="Pinto D."/>
            <person name="Vollmers J."/>
            <person name="Rivas-Marin E."/>
            <person name="Kohn T."/>
            <person name="Peeters S.H."/>
            <person name="Heuer A."/>
            <person name="Rast P."/>
            <person name="Oberbeckmann S."/>
            <person name="Bunk B."/>
            <person name="Jeske O."/>
            <person name="Meyerdierks A."/>
            <person name="Storesund J.E."/>
            <person name="Kallscheuer N."/>
            <person name="Luecker S."/>
            <person name="Lage O.M."/>
            <person name="Pohl T."/>
            <person name="Merkel B.J."/>
            <person name="Hornburger P."/>
            <person name="Mueller R.-W."/>
            <person name="Bruemmer F."/>
            <person name="Labrenz M."/>
            <person name="Spormann A.M."/>
            <person name="Op Den Camp H."/>
            <person name="Overmann J."/>
            <person name="Amann R."/>
            <person name="Jetten M.S.M."/>
            <person name="Mascher T."/>
            <person name="Medema M.H."/>
            <person name="Devos D.P."/>
            <person name="Kaster A.-K."/>
            <person name="Ovreas L."/>
            <person name="Rohde M."/>
            <person name="Galperin M.Y."/>
            <person name="Jogler C."/>
        </authorList>
    </citation>
    <scope>NUCLEOTIDE SEQUENCE [LARGE SCALE GENOMIC DNA]</scope>
    <source>
        <strain evidence="2 3">Pla111</strain>
    </source>
</reference>
<dbReference type="EMBL" id="SJPH01000008">
    <property type="protein sequence ID" value="TWT41556.1"/>
    <property type="molecule type" value="Genomic_DNA"/>
</dbReference>
<evidence type="ECO:0000259" key="1">
    <source>
        <dbReference type="Pfam" id="PF03781"/>
    </source>
</evidence>
<dbReference type="PANTHER" id="PTHR23150">
    <property type="entry name" value="SULFATASE MODIFYING FACTOR 1, 2"/>
    <property type="match status" value="1"/>
</dbReference>
<comment type="caution">
    <text evidence="2">The sequence shown here is derived from an EMBL/GenBank/DDBJ whole genome shotgun (WGS) entry which is preliminary data.</text>
</comment>
<dbReference type="SUPFAM" id="SSF56436">
    <property type="entry name" value="C-type lectin-like"/>
    <property type="match status" value="1"/>
</dbReference>
<dbReference type="InterPro" id="IPR016187">
    <property type="entry name" value="CTDL_fold"/>
</dbReference>
<dbReference type="Gene3D" id="3.90.1580.10">
    <property type="entry name" value="paralog of FGE (formylglycine-generating enzyme)"/>
    <property type="match status" value="1"/>
</dbReference>
<dbReference type="InterPro" id="IPR005532">
    <property type="entry name" value="SUMF_dom"/>
</dbReference>
<evidence type="ECO:0000313" key="2">
    <source>
        <dbReference type="EMBL" id="TWT41556.1"/>
    </source>
</evidence>
<dbReference type="GO" id="GO:0120147">
    <property type="term" value="F:formylglycine-generating oxidase activity"/>
    <property type="evidence" value="ECO:0007669"/>
    <property type="project" value="TreeGrafter"/>
</dbReference>
<accession>A0A5C5VSD5</accession>
<dbReference type="InterPro" id="IPR042095">
    <property type="entry name" value="SUMF_sf"/>
</dbReference>
<feature type="domain" description="Sulfatase-modifying factor enzyme-like" evidence="1">
    <location>
        <begin position="95"/>
        <end position="353"/>
    </location>
</feature>
<dbReference type="Proteomes" id="UP000318995">
    <property type="component" value="Unassembled WGS sequence"/>
</dbReference>
<dbReference type="PANTHER" id="PTHR23150:SF19">
    <property type="entry name" value="FORMYLGLYCINE-GENERATING ENZYME"/>
    <property type="match status" value="1"/>
</dbReference>
<gene>
    <name evidence="2" type="ORF">Pla111_29330</name>
</gene>
<proteinExistence type="predicted"/>
<dbReference type="Pfam" id="PF03781">
    <property type="entry name" value="FGE-sulfatase"/>
    <property type="match status" value="1"/>
</dbReference>
<evidence type="ECO:0000313" key="3">
    <source>
        <dbReference type="Proteomes" id="UP000318995"/>
    </source>
</evidence>
<keyword evidence="3" id="KW-1185">Reference proteome</keyword>